<dbReference type="Pfam" id="PF04098">
    <property type="entry name" value="Rad52_Rad22"/>
    <property type="match status" value="1"/>
</dbReference>
<dbReference type="OrthoDB" id="206565at2759"/>
<evidence type="ECO:0000256" key="1">
    <source>
        <dbReference type="ARBA" id="ARBA00006638"/>
    </source>
</evidence>
<dbReference type="AlphaFoldDB" id="A0A1Q3A9Y5"/>
<dbReference type="InterPro" id="IPR042525">
    <property type="entry name" value="Rad52_Rad59_Rad22_sf"/>
</dbReference>
<dbReference type="InterPro" id="IPR007232">
    <property type="entry name" value="Rad52_Rad59_Rad22"/>
</dbReference>
<dbReference type="PIRSF" id="PIRSF022936">
    <property type="entry name" value="RAD59_fungi"/>
    <property type="match status" value="1"/>
</dbReference>
<evidence type="ECO:0000256" key="2">
    <source>
        <dbReference type="ARBA" id="ARBA00022763"/>
    </source>
</evidence>
<proteinExistence type="inferred from homology"/>
<dbReference type="SUPFAM" id="SSF54768">
    <property type="entry name" value="dsRNA-binding domain-like"/>
    <property type="match status" value="1"/>
</dbReference>
<dbReference type="EMBL" id="BDGX01000033">
    <property type="protein sequence ID" value="GAV52522.1"/>
    <property type="molecule type" value="Genomic_DNA"/>
</dbReference>
<dbReference type="GO" id="GO:0045002">
    <property type="term" value="P:double-strand break repair via single-strand annealing"/>
    <property type="evidence" value="ECO:0007669"/>
    <property type="project" value="InterPro"/>
</dbReference>
<dbReference type="Gene3D" id="3.30.390.80">
    <property type="entry name" value="DNA repair protein Rad52/59/22"/>
    <property type="match status" value="1"/>
</dbReference>
<keyword evidence="3" id="KW-0233">DNA recombination</keyword>
<protein>
    <recommendedName>
        <fullName evidence="7">DNA repair protein RAD59</fullName>
    </recommendedName>
</protein>
<accession>A0A1Q3A9Y5</accession>
<reference evidence="5 6" key="1">
    <citation type="submission" date="2016-08" db="EMBL/GenBank/DDBJ databases">
        <title>Draft genome sequence of allopolyploid Zygosaccharomyces rouxii.</title>
        <authorList>
            <person name="Watanabe J."/>
            <person name="Uehara K."/>
            <person name="Mogi Y."/>
            <person name="Tsukioka Y."/>
        </authorList>
    </citation>
    <scope>NUCLEOTIDE SEQUENCE [LARGE SCALE GENOMIC DNA]</scope>
    <source>
        <strain evidence="5 6">NBRC 110957</strain>
    </source>
</reference>
<evidence type="ECO:0008006" key="7">
    <source>
        <dbReference type="Google" id="ProtNLM"/>
    </source>
</evidence>
<evidence type="ECO:0000313" key="6">
    <source>
        <dbReference type="Proteomes" id="UP000187013"/>
    </source>
</evidence>
<sequence>MRNSINYDDTTYLVSPGLDLNDLKLEEDWHGRPASRWSVHKIGQLQAKIDKYSYNIYHNKRFGKRSLSSLIPGHVLKQYANETFGYDGWTMDLQNLEVRESLKVGDPVKCTVLSEAQVKITLKDGTNTDAIGIGCSTMASKGECYGKSKKEAVNDAFKKAILSFEQLILTHEARVESGYYVDGLYSSKVKRENL</sequence>
<gene>
    <name evidence="5" type="ORF">ZYGR_0AG05130</name>
</gene>
<dbReference type="InterPro" id="IPR016810">
    <property type="entry name" value="Rad59"/>
</dbReference>
<evidence type="ECO:0000256" key="3">
    <source>
        <dbReference type="ARBA" id="ARBA00023172"/>
    </source>
</evidence>
<evidence type="ECO:0000256" key="4">
    <source>
        <dbReference type="ARBA" id="ARBA00023204"/>
    </source>
</evidence>
<evidence type="ECO:0000313" key="5">
    <source>
        <dbReference type="EMBL" id="GAV52522.1"/>
    </source>
</evidence>
<keyword evidence="2" id="KW-0227">DNA damage</keyword>
<dbReference type="InterPro" id="IPR041247">
    <property type="entry name" value="Rad52_fam"/>
</dbReference>
<comment type="similarity">
    <text evidence="1">Belongs to the RAD52 family.</text>
</comment>
<dbReference type="PANTHER" id="PTHR12132">
    <property type="entry name" value="DNA REPAIR AND RECOMBINATION PROTEIN RAD52, RAD59"/>
    <property type="match status" value="1"/>
</dbReference>
<dbReference type="GO" id="GO:0006312">
    <property type="term" value="P:mitotic recombination"/>
    <property type="evidence" value="ECO:0007669"/>
    <property type="project" value="TreeGrafter"/>
</dbReference>
<organism evidence="5 6">
    <name type="scientific">Zygosaccharomyces rouxii</name>
    <dbReference type="NCBI Taxonomy" id="4956"/>
    <lineage>
        <taxon>Eukaryota</taxon>
        <taxon>Fungi</taxon>
        <taxon>Dikarya</taxon>
        <taxon>Ascomycota</taxon>
        <taxon>Saccharomycotina</taxon>
        <taxon>Saccharomycetes</taxon>
        <taxon>Saccharomycetales</taxon>
        <taxon>Saccharomycetaceae</taxon>
        <taxon>Zygosaccharomyces</taxon>
    </lineage>
</organism>
<keyword evidence="4" id="KW-0234">DNA repair</keyword>
<dbReference type="GO" id="GO:0005634">
    <property type="term" value="C:nucleus"/>
    <property type="evidence" value="ECO:0007669"/>
    <property type="project" value="TreeGrafter"/>
</dbReference>
<comment type="caution">
    <text evidence="5">The sequence shown here is derived from an EMBL/GenBank/DDBJ whole genome shotgun (WGS) entry which is preliminary data.</text>
</comment>
<name>A0A1Q3A9Y5_ZYGRO</name>
<dbReference type="PANTHER" id="PTHR12132:SF2">
    <property type="entry name" value="DNA REPAIR PROTEIN RAD59"/>
    <property type="match status" value="1"/>
</dbReference>
<dbReference type="GO" id="GO:0000724">
    <property type="term" value="P:double-strand break repair via homologous recombination"/>
    <property type="evidence" value="ECO:0007669"/>
    <property type="project" value="TreeGrafter"/>
</dbReference>
<dbReference type="Proteomes" id="UP000187013">
    <property type="component" value="Unassembled WGS sequence"/>
</dbReference>